<organism evidence="1">
    <name type="scientific">Candidatus Methanomethylicus mesodigestus</name>
    <dbReference type="NCBI Taxonomy" id="1867258"/>
    <lineage>
        <taxon>Archaea</taxon>
        <taxon>Thermoproteota</taxon>
        <taxon>Methanosuratincolia</taxon>
        <taxon>Candidatus Methanomethylicales</taxon>
        <taxon>Candidatus Methanomethylicaceae</taxon>
        <taxon>Candidatus Methanomethylicus</taxon>
    </lineage>
</organism>
<dbReference type="AlphaFoldDB" id="A0A7C3IXC9"/>
<protein>
    <recommendedName>
        <fullName evidence="2">Aldolase</fullName>
    </recommendedName>
</protein>
<comment type="caution">
    <text evidence="1">The sequence shown here is derived from an EMBL/GenBank/DDBJ whole genome shotgun (WGS) entry which is preliminary data.</text>
</comment>
<reference evidence="1" key="1">
    <citation type="journal article" date="2020" name="mSystems">
        <title>Genome- and Community-Level Interaction Insights into Carbon Utilization and Element Cycling Functions of Hydrothermarchaeota in Hydrothermal Sediment.</title>
        <authorList>
            <person name="Zhou Z."/>
            <person name="Liu Y."/>
            <person name="Xu W."/>
            <person name="Pan J."/>
            <person name="Luo Z.H."/>
            <person name="Li M."/>
        </authorList>
    </citation>
    <scope>NUCLEOTIDE SEQUENCE [LARGE SCALE GENOMIC DNA]</scope>
    <source>
        <strain evidence="1">SpSt-468</strain>
    </source>
</reference>
<gene>
    <name evidence="1" type="ORF">ENS19_03945</name>
</gene>
<evidence type="ECO:0008006" key="2">
    <source>
        <dbReference type="Google" id="ProtNLM"/>
    </source>
</evidence>
<dbReference type="Gene3D" id="3.40.50.300">
    <property type="entry name" value="P-loop containing nucleotide triphosphate hydrolases"/>
    <property type="match status" value="1"/>
</dbReference>
<evidence type="ECO:0000313" key="1">
    <source>
        <dbReference type="EMBL" id="HFK20414.1"/>
    </source>
</evidence>
<dbReference type="SUPFAM" id="SSF53795">
    <property type="entry name" value="PEP carboxykinase-like"/>
    <property type="match status" value="1"/>
</dbReference>
<sequence>MPYRIELIDVDRKHALYSELIRRPLFTRKAEVYGCCIKLITDNKLFTDVWSDNFYSANENTRSHGRIIAIEDPGEPQHVKYDPLTKTAFIYNIDYYGWIKSVALAIAGDILEDAHEIHSIHGAALDLNGTGVALIAPSGVGKTTHSWGMLRNQGVRLLADDWFFVRLYERSALAFGSEKNCYVDADLGNIWDVYKGMLAKAIFDKRGRAVVNARWVIGNEGVLPLTTLRKVVLLKRDPDDGAILREISADEALNLLRLNSFYNPHQLVTDERKLKLRTAFFEKLLRMDKVFLANTAHPPMIVQDSIYRAVSEA</sequence>
<proteinExistence type="predicted"/>
<accession>A0A7C3IXC9</accession>
<dbReference type="InterPro" id="IPR027417">
    <property type="entry name" value="P-loop_NTPase"/>
</dbReference>
<name>A0A7C3IXC9_9CREN</name>
<dbReference type="EMBL" id="DSTX01000005">
    <property type="protein sequence ID" value="HFK20414.1"/>
    <property type="molecule type" value="Genomic_DNA"/>
</dbReference>